<name>A0A649VSL7_9CAUD</name>
<proteinExistence type="predicted"/>
<dbReference type="KEGG" id="vg:64766785"/>
<dbReference type="GO" id="GO:0006260">
    <property type="term" value="P:DNA replication"/>
    <property type="evidence" value="ECO:0007669"/>
    <property type="project" value="UniProtKB-KW"/>
</dbReference>
<dbReference type="Gene3D" id="1.10.150.870">
    <property type="match status" value="1"/>
</dbReference>
<dbReference type="InterPro" id="IPR004013">
    <property type="entry name" value="PHP_dom"/>
</dbReference>
<gene>
    <name evidence="8" type="primary">76</name>
    <name evidence="8" type="ORF">SEA_STORMAGEDDON_76</name>
</gene>
<dbReference type="InterPro" id="IPR004805">
    <property type="entry name" value="DnaE2/DnaE/PolC"/>
</dbReference>
<dbReference type="Pfam" id="PF14579">
    <property type="entry name" value="HHH_6"/>
    <property type="match status" value="1"/>
</dbReference>
<dbReference type="InterPro" id="IPR040982">
    <property type="entry name" value="DNA_pol3_finger"/>
</dbReference>
<evidence type="ECO:0000256" key="2">
    <source>
        <dbReference type="ARBA" id="ARBA00022679"/>
    </source>
</evidence>
<keyword evidence="5" id="KW-0239">DNA-directed DNA polymerase</keyword>
<dbReference type="GO" id="GO:0003887">
    <property type="term" value="F:DNA-directed DNA polymerase activity"/>
    <property type="evidence" value="ECO:0007669"/>
    <property type="project" value="UniProtKB-KW"/>
</dbReference>
<feature type="domain" description="Polymerase/histidinol phosphatase N-terminal" evidence="7">
    <location>
        <begin position="5"/>
        <end position="72"/>
    </location>
</feature>
<dbReference type="RefSeq" id="YP_010059552.1">
    <property type="nucleotide sequence ID" value="NC_054726.1"/>
</dbReference>
<dbReference type="InterPro" id="IPR003141">
    <property type="entry name" value="Pol/His_phosphatase_N"/>
</dbReference>
<evidence type="ECO:0000313" key="9">
    <source>
        <dbReference type="Proteomes" id="UP000423065"/>
    </source>
</evidence>
<dbReference type="CDD" id="cd04485">
    <property type="entry name" value="DnaE_OBF"/>
    <property type="match status" value="1"/>
</dbReference>
<dbReference type="Pfam" id="PF17657">
    <property type="entry name" value="DNA_pol3_finger"/>
    <property type="match status" value="1"/>
</dbReference>
<dbReference type="Gene3D" id="3.20.20.140">
    <property type="entry name" value="Metal-dependent hydrolases"/>
    <property type="match status" value="1"/>
</dbReference>
<evidence type="ECO:0000313" key="8">
    <source>
        <dbReference type="EMBL" id="QGJ94939.1"/>
    </source>
</evidence>
<dbReference type="Pfam" id="PF02811">
    <property type="entry name" value="PHP"/>
    <property type="match status" value="1"/>
</dbReference>
<accession>A0A649VSL7</accession>
<comment type="catalytic activity">
    <reaction evidence="6">
        <text>DNA(n) + a 2'-deoxyribonucleoside 5'-triphosphate = DNA(n+1) + diphosphate</text>
        <dbReference type="Rhea" id="RHEA:22508"/>
        <dbReference type="Rhea" id="RHEA-COMP:17339"/>
        <dbReference type="Rhea" id="RHEA-COMP:17340"/>
        <dbReference type="ChEBI" id="CHEBI:33019"/>
        <dbReference type="ChEBI" id="CHEBI:61560"/>
        <dbReference type="ChEBI" id="CHEBI:173112"/>
        <dbReference type="EC" id="2.7.7.7"/>
    </reaction>
</comment>
<evidence type="ECO:0000256" key="3">
    <source>
        <dbReference type="ARBA" id="ARBA00022695"/>
    </source>
</evidence>
<dbReference type="InterPro" id="IPR011708">
    <property type="entry name" value="DNA_pol3_alpha_NTPase_dom"/>
</dbReference>
<dbReference type="SMART" id="SM00481">
    <property type="entry name" value="POLIIIAc"/>
    <property type="match status" value="1"/>
</dbReference>
<evidence type="ECO:0000256" key="4">
    <source>
        <dbReference type="ARBA" id="ARBA00022705"/>
    </source>
</evidence>
<keyword evidence="2" id="KW-0808">Transferase</keyword>
<dbReference type="NCBIfam" id="TIGR00594">
    <property type="entry name" value="polc"/>
    <property type="match status" value="1"/>
</dbReference>
<dbReference type="PANTHER" id="PTHR32294:SF0">
    <property type="entry name" value="DNA POLYMERASE III SUBUNIT ALPHA"/>
    <property type="match status" value="1"/>
</dbReference>
<dbReference type="InterPro" id="IPR016195">
    <property type="entry name" value="Pol/histidinol_Pase-like"/>
</dbReference>
<dbReference type="EC" id="2.7.7.7" evidence="1"/>
<evidence type="ECO:0000256" key="6">
    <source>
        <dbReference type="ARBA" id="ARBA00049244"/>
    </source>
</evidence>
<dbReference type="Proteomes" id="UP000423065">
    <property type="component" value="Segment"/>
</dbReference>
<dbReference type="SUPFAM" id="SSF89550">
    <property type="entry name" value="PHP domain-like"/>
    <property type="match status" value="1"/>
</dbReference>
<dbReference type="EMBL" id="MN586040">
    <property type="protein sequence ID" value="QGJ94939.1"/>
    <property type="molecule type" value="Genomic_DNA"/>
</dbReference>
<dbReference type="GeneID" id="64766785"/>
<evidence type="ECO:0000256" key="5">
    <source>
        <dbReference type="ARBA" id="ARBA00022932"/>
    </source>
</evidence>
<keyword evidence="9" id="KW-1185">Reference proteome</keyword>
<reference evidence="8 9" key="1">
    <citation type="submission" date="2019-10" db="EMBL/GenBank/DDBJ databases">
        <authorList>
            <person name="Garlena R.A."/>
            <person name="Russell D.A."/>
            <person name="Pope W.H."/>
            <person name="Jacobs-Sera D."/>
            <person name="Hatfull G.F."/>
        </authorList>
    </citation>
    <scope>NUCLEOTIDE SEQUENCE [LARGE SCALE GENOMIC DNA]</scope>
</reference>
<sequence length="1064" mass="120706">MSKYVGLHVHSQHSFLDGEASLDAMVSRIKSLGQSGGAITDHQECSGHVSFYKKMTEAGLRPVLGMEGYFHPEAHRAKELKLKASDYSHITVLARNQEGLRNLWAWSSIAYTQHFYYRAIVDWQDMKDLSAGLWASDGCGLAFMAKAIVAGDDQLQHELMGRYLDTFGDHFYMELHTFQFLDPQTEDQVRLNRELTMMNQRKVELAEAYGVPLVVVNDAHYAPPDDWKKHNLVWSMSTQQNADQTGKGQTAAWMMDEPELFTYMRRHGISDTITRQAIDNTAMIAESCDVEIKPQQRMPAVNASETEDVQQFLGLLEQGMKRRVIDRGLDEETYRKRLETEVKVIVDNHFTGYFNVVHDLVRAAKDDKDMFVGPGRGSAGGALCSYLMGITELDPIKYDLLFERFLAEGRGGFPDIDIDLQQSRLAEAKEYTAQRYGHDHVCGIGTFTRSAPKSILNDICRAMSVPIQDSKAISKAIGKLPANAAHTPQQRWDTMLELKHDRILPWVRKYPEVFSYAQKMIGMVRQSSVHASGWIISSDPLTGDLPLRSKDGKVVSQFEQGDVEWLGYVKFDLLGIRHLDTIKWTLDAIKERHGVDINPYEFTDAEFCDPAIWDRIGKGDTLGLFQLEADLMASTAKKHKPQSEREVAELLAINRPGVIDAGLLQPYIDRKHGREEVTYDHPMLEEIVGETYGILIYQEQIMKMSRVIADFTPADADWLRKVVGKKKVNELPALKEKFVEGARANRAFISGCHSNPEAVIQKLWTSIEASGEYLFNKSHSVAYALVGTWEAWLRHYYYPEFIAACMRSDPEKVPRYVRHAELNGVRVLPPDINQSRRDFVLTDDGVRYGMTTVKHVGDTAYDEIVRTRPFDSLADMMDKVAKRAVGKRVMTNLIRIGAFDKMNPDRAAVEREFYELRKIKEKDQPELPDYEDLTAMYQLEKQLVGSSILYDPLRDHHQMISALCVSSPDALDELRTGDVAKVGGLVTAVKPHKTKKGEWMGFLTITFDAEDYEVLVFPEAWASSKMLLELDTPVIARVIKLRDDAVHLSQVQRLDWLTSGREAS</sequence>
<dbReference type="InterPro" id="IPR029460">
    <property type="entry name" value="DNAPol_HHH"/>
</dbReference>
<dbReference type="GO" id="GO:0008408">
    <property type="term" value="F:3'-5' exonuclease activity"/>
    <property type="evidence" value="ECO:0007669"/>
    <property type="project" value="InterPro"/>
</dbReference>
<keyword evidence="3" id="KW-0548">Nucleotidyltransferase</keyword>
<evidence type="ECO:0000259" key="7">
    <source>
        <dbReference type="SMART" id="SM00481"/>
    </source>
</evidence>
<evidence type="ECO:0000256" key="1">
    <source>
        <dbReference type="ARBA" id="ARBA00012417"/>
    </source>
</evidence>
<keyword evidence="4" id="KW-0235">DNA replication</keyword>
<dbReference type="Pfam" id="PF07733">
    <property type="entry name" value="DNA_pol3_alpha"/>
    <property type="match status" value="1"/>
</dbReference>
<organism evidence="8 9">
    <name type="scientific">Gordonia phage Stormageddon</name>
    <dbReference type="NCBI Taxonomy" id="2656541"/>
    <lineage>
        <taxon>Viruses</taxon>
        <taxon>Duplodnaviria</taxon>
        <taxon>Heunggongvirae</taxon>
        <taxon>Uroviricota</taxon>
        <taxon>Caudoviricetes</taxon>
        <taxon>Stormageddonvirus</taxon>
        <taxon>Stormageddonvirus Stormageddon</taxon>
    </lineage>
</organism>
<protein>
    <recommendedName>
        <fullName evidence="1">DNA-directed DNA polymerase</fullName>
        <ecNumber evidence="1">2.7.7.7</ecNumber>
    </recommendedName>
</protein>
<dbReference type="PANTHER" id="PTHR32294">
    <property type="entry name" value="DNA POLYMERASE III SUBUNIT ALPHA"/>
    <property type="match status" value="1"/>
</dbReference>